<evidence type="ECO:0000313" key="5">
    <source>
        <dbReference type="Proteomes" id="UP001596233"/>
    </source>
</evidence>
<dbReference type="Pfam" id="PF03099">
    <property type="entry name" value="BPL_LplA_LipB"/>
    <property type="match status" value="1"/>
</dbReference>
<dbReference type="EMBL" id="JBHSTE010000002">
    <property type="protein sequence ID" value="MFC6332251.1"/>
    <property type="molecule type" value="Genomic_DNA"/>
</dbReference>
<dbReference type="NCBIfam" id="TIGR00121">
    <property type="entry name" value="birA_ligase"/>
    <property type="match status" value="1"/>
</dbReference>
<dbReference type="Pfam" id="PF08279">
    <property type="entry name" value="HTH_11"/>
    <property type="match status" value="1"/>
</dbReference>
<dbReference type="PROSITE" id="PS51733">
    <property type="entry name" value="BPL_LPL_CATALYTIC"/>
    <property type="match status" value="1"/>
</dbReference>
<dbReference type="EC" id="6.3.4.15" evidence="2"/>
<dbReference type="Proteomes" id="UP001596233">
    <property type="component" value="Unassembled WGS sequence"/>
</dbReference>
<dbReference type="HAMAP" id="MF_00978">
    <property type="entry name" value="Bifunct_BirA"/>
    <property type="match status" value="1"/>
</dbReference>
<keyword evidence="2" id="KW-0067">ATP-binding</keyword>
<evidence type="ECO:0000313" key="4">
    <source>
        <dbReference type="EMBL" id="MFC6332251.1"/>
    </source>
</evidence>
<dbReference type="PANTHER" id="PTHR12835">
    <property type="entry name" value="BIOTIN PROTEIN LIGASE"/>
    <property type="match status" value="1"/>
</dbReference>
<keyword evidence="2" id="KW-0678">Repressor</keyword>
<dbReference type="RefSeq" id="WP_379232418.1">
    <property type="nucleotide sequence ID" value="NZ_JBHSTE010000002.1"/>
</dbReference>
<dbReference type="InterPro" id="IPR004143">
    <property type="entry name" value="BPL_LPL_catalytic"/>
</dbReference>
<sequence length="325" mass="36328">MSNNERLVQLLASSHDFISGEKISEELGISRTAVWKQIKKLEALGYELEAVTKQGYRLLYTPQPIDAAKVEKGLKGHRFGHTIHYHKAVASTQPLAKELAEQGAAEGTVVLAEQQLQGKGRLGRIWHSPYGKGVWMSIVLRPATPIQLAPQLTLLTAVALAEAIRSITELNVGIKWPNDILHKGKKLCGILLESAAEEQRLKYVIAGIGIDVNLGENDYENELRNKATSLRIEKGAPVDREQLIEAFMMKWERLSDLYDQQGFEPIAQLWESYTISLGQRTLITTAQEQFYAVPLKLTERGSIVVKLDDGEEREIFSAEMGEVKQ</sequence>
<protein>
    <recommendedName>
        <fullName evidence="2">Bifunctional ligase/repressor BirA</fullName>
    </recommendedName>
    <alternativeName>
        <fullName evidence="2">Biotin--[acetyl-CoA-carboxylase] ligase</fullName>
        <ecNumber evidence="2">6.3.4.15</ecNumber>
    </alternativeName>
    <alternativeName>
        <fullName evidence="2">Biotin--protein ligase</fullName>
    </alternativeName>
    <alternativeName>
        <fullName evidence="2">Biotin-[acetyl-CoA carboxylase] synthetase</fullName>
    </alternativeName>
</protein>
<evidence type="ECO:0000256" key="2">
    <source>
        <dbReference type="HAMAP-Rule" id="MF_00978"/>
    </source>
</evidence>
<comment type="caution">
    <text evidence="4">The sequence shown here is derived from an EMBL/GenBank/DDBJ whole genome shotgun (WGS) entry which is preliminary data.</text>
</comment>
<dbReference type="InterPro" id="IPR036390">
    <property type="entry name" value="WH_DNA-bd_sf"/>
</dbReference>
<gene>
    <name evidence="2" type="primary">birA</name>
    <name evidence="4" type="ORF">ACFP56_06415</name>
</gene>
<dbReference type="Gene3D" id="1.10.10.10">
    <property type="entry name" value="Winged helix-like DNA-binding domain superfamily/Winged helix DNA-binding domain"/>
    <property type="match status" value="1"/>
</dbReference>
<dbReference type="InterPro" id="IPR004408">
    <property type="entry name" value="Biotin_CoA_COase_ligase"/>
</dbReference>
<dbReference type="CDD" id="cd16442">
    <property type="entry name" value="BPL"/>
    <property type="match status" value="1"/>
</dbReference>
<comment type="function">
    <text evidence="2">Acts both as a biotin--[acetyl-CoA-carboxylase] ligase and a repressor.</text>
</comment>
<feature type="DNA-binding region" description="H-T-H motif" evidence="2">
    <location>
        <begin position="20"/>
        <end position="39"/>
    </location>
</feature>
<dbReference type="Gene3D" id="3.30.930.10">
    <property type="entry name" value="Bira Bifunctional Protein, Domain 2"/>
    <property type="match status" value="1"/>
</dbReference>
<dbReference type="SUPFAM" id="SSF46785">
    <property type="entry name" value="Winged helix' DNA-binding domain"/>
    <property type="match status" value="1"/>
</dbReference>
<keyword evidence="2" id="KW-0805">Transcription regulation</keyword>
<keyword evidence="1 2" id="KW-0436">Ligase</keyword>
<proteinExistence type="inferred from homology"/>
<dbReference type="InterPro" id="IPR045864">
    <property type="entry name" value="aa-tRNA-synth_II/BPL/LPL"/>
</dbReference>
<dbReference type="InterPro" id="IPR036388">
    <property type="entry name" value="WH-like_DNA-bd_sf"/>
</dbReference>
<dbReference type="InterPro" id="IPR013196">
    <property type="entry name" value="HTH_11"/>
</dbReference>
<evidence type="ECO:0000256" key="1">
    <source>
        <dbReference type="ARBA" id="ARBA00022598"/>
    </source>
</evidence>
<evidence type="ECO:0000259" key="3">
    <source>
        <dbReference type="PROSITE" id="PS51733"/>
    </source>
</evidence>
<dbReference type="InterPro" id="IPR030855">
    <property type="entry name" value="Bifunct_BirA"/>
</dbReference>
<feature type="binding site" evidence="2">
    <location>
        <position position="186"/>
    </location>
    <ligand>
        <name>biotin</name>
        <dbReference type="ChEBI" id="CHEBI:57586"/>
    </ligand>
</feature>
<reference evidence="5" key="1">
    <citation type="journal article" date="2019" name="Int. J. Syst. Evol. Microbiol.">
        <title>The Global Catalogue of Microorganisms (GCM) 10K type strain sequencing project: providing services to taxonomists for standard genome sequencing and annotation.</title>
        <authorList>
            <consortium name="The Broad Institute Genomics Platform"/>
            <consortium name="The Broad Institute Genome Sequencing Center for Infectious Disease"/>
            <person name="Wu L."/>
            <person name="Ma J."/>
        </authorList>
    </citation>
    <scope>NUCLEOTIDE SEQUENCE [LARGE SCALE GENOMIC DNA]</scope>
    <source>
        <strain evidence="5">PCU 280</strain>
    </source>
</reference>
<dbReference type="PANTHER" id="PTHR12835:SF5">
    <property type="entry name" value="BIOTIN--PROTEIN LIGASE"/>
    <property type="match status" value="1"/>
</dbReference>
<organism evidence="4 5">
    <name type="scientific">Paenibacillus septentrionalis</name>
    <dbReference type="NCBI Taxonomy" id="429342"/>
    <lineage>
        <taxon>Bacteria</taxon>
        <taxon>Bacillati</taxon>
        <taxon>Bacillota</taxon>
        <taxon>Bacilli</taxon>
        <taxon>Bacillales</taxon>
        <taxon>Paenibacillaceae</taxon>
        <taxon>Paenibacillus</taxon>
    </lineage>
</organism>
<keyword evidence="2" id="KW-0547">Nucleotide-binding</keyword>
<comment type="similarity">
    <text evidence="2">Belongs to the biotin--protein ligase family.</text>
</comment>
<keyword evidence="2" id="KW-0804">Transcription</keyword>
<keyword evidence="2" id="KW-0238">DNA-binding</keyword>
<feature type="binding site" evidence="2">
    <location>
        <position position="115"/>
    </location>
    <ligand>
        <name>biotin</name>
        <dbReference type="ChEBI" id="CHEBI:57586"/>
    </ligand>
</feature>
<feature type="domain" description="BPL/LPL catalytic" evidence="3">
    <location>
        <begin position="68"/>
        <end position="259"/>
    </location>
</feature>
<name>A0ABW1V305_9BACL</name>
<accession>A0ABW1V305</accession>
<dbReference type="GO" id="GO:0004077">
    <property type="term" value="F:biotin--[biotin carboxyl-carrier protein] ligase activity"/>
    <property type="evidence" value="ECO:0007669"/>
    <property type="project" value="UniProtKB-EC"/>
</dbReference>
<comment type="caution">
    <text evidence="2">Lacks conserved residue(s) required for the propagation of feature annotation.</text>
</comment>
<comment type="catalytic activity">
    <reaction evidence="2">
        <text>biotin + L-lysyl-[protein] + ATP = N(6)-biotinyl-L-lysyl-[protein] + AMP + diphosphate + H(+)</text>
        <dbReference type="Rhea" id="RHEA:11756"/>
        <dbReference type="Rhea" id="RHEA-COMP:9752"/>
        <dbReference type="Rhea" id="RHEA-COMP:10505"/>
        <dbReference type="ChEBI" id="CHEBI:15378"/>
        <dbReference type="ChEBI" id="CHEBI:29969"/>
        <dbReference type="ChEBI" id="CHEBI:30616"/>
        <dbReference type="ChEBI" id="CHEBI:33019"/>
        <dbReference type="ChEBI" id="CHEBI:57586"/>
        <dbReference type="ChEBI" id="CHEBI:83144"/>
        <dbReference type="ChEBI" id="CHEBI:456215"/>
        <dbReference type="EC" id="6.3.4.15"/>
    </reaction>
</comment>
<keyword evidence="2" id="KW-0092">Biotin</keyword>
<keyword evidence="5" id="KW-1185">Reference proteome</keyword>
<dbReference type="SUPFAM" id="SSF55681">
    <property type="entry name" value="Class II aaRS and biotin synthetases"/>
    <property type="match status" value="1"/>
</dbReference>